<dbReference type="Gene3D" id="1.20.1070.10">
    <property type="entry name" value="Rhodopsin 7-helix transmembrane proteins"/>
    <property type="match status" value="1"/>
</dbReference>
<keyword evidence="4 6" id="KW-0472">Membrane</keyword>
<feature type="domain" description="G-protein coupled receptors family 1 profile" evidence="7">
    <location>
        <begin position="585"/>
        <end position="834"/>
    </location>
</feature>
<name>A0A9N8EVZ9_9STRA</name>
<feature type="compositionally biased region" description="Basic and acidic residues" evidence="5">
    <location>
        <begin position="1044"/>
        <end position="1054"/>
    </location>
</feature>
<dbReference type="InterPro" id="IPR017452">
    <property type="entry name" value="GPCR_Rhodpsn_7TM"/>
</dbReference>
<sequence>MHFLLWAFEKTTEEDEEPRVSGRNLKQQEIYYSMGSLLRRRQSRRYPPSRGLPVLLVVWVALSLQLLHVVDGQRIKQGCYDASPEAFACSDWENTTSGDWAFEIDFRDAEEGCLNLALNVFQSKEVFNDPTKHQKYLNNVPSKDPQCGLIQRAYRHCNFCVGEIEEVLLLENICFAAAWSPQCNLPFQGSTREEVLVEWWQLFRTEADIDNTCEAMQTDLYNDEHASLEDVGMNVAPLSIAFCWRLYLAAHLCPGRCQGGCFTEELPPTCEAPYEEDEANLLLWHIQNQQNASMHDGNFSSLVLQDIIPEYNRTVDDVCDDIKISAFAGWNSGSILNTSTHLEILNAIEGESGFCDEARLAYPHCVWCKTDDLCFGDDYPITCELLPSSISSPFQEDALEIPSFVCRSIWLTTSLDVFDDDLQTAEIAIKNGTPACLDARRAMHSCVWCSPHELGDNLKALCTVEGSFCGKRDQFDIPDEFLSDLLENPSLSPVAYRLVTEPDTTEYCKRFNSPFTRLEDFSSADDHAYWGCFQKLLLAKYCPEQICPEPEADPYAIEYLGAETTAEKRALVWFARIGAFFSLCGAIFVLYDSLSDGQARKTVYHQLLAAMSCFDLMTAISWLFATAPIDKNYPIEGAIGNEATCTAQGFFIQLGLTSVFYAMALALYYYFVIARGWKEFQLRKILPFLHGIPLLVGFTLAFAAIPEYDSMVYVCHLEPPSSNGDGKLWPVLVYVVVPLSIAIVSITTCMILVYDSVRKRAGASRKWSFGVGNASKMQQAVFWQAFFYAAAFYITWPTMFGVYLASVDENGPLQGSLVIAFLAPLQGALNALVYARPKILSFFDERMKKRAQRQQQRTRRQTITSQFLSAIHFILPFHQYGEDTSEHSTTNQRARSAHTRSVDPSVAVASERDVESMVEEYLAHAEHKVPAPQMEAISESFIGDSEDQSGLQVVSLQGNTEQRDNADDAAPEAAMKEESSDFFRDEKSEQSTSRAPSDAGQSAGGEVTSTSVKTPDGAPGEAVLPLGQPRRNYRQYLLPGVDRSLSDARDTRDQ</sequence>
<feature type="transmembrane region" description="Helical" evidence="6">
    <location>
        <begin position="817"/>
        <end position="835"/>
    </location>
</feature>
<protein>
    <recommendedName>
        <fullName evidence="7">G-protein coupled receptors family 1 profile domain-containing protein</fullName>
    </recommendedName>
</protein>
<dbReference type="SUPFAM" id="SSF81321">
    <property type="entry name" value="Family A G protein-coupled receptor-like"/>
    <property type="match status" value="1"/>
</dbReference>
<feature type="compositionally biased region" description="Basic and acidic residues" evidence="5">
    <location>
        <begin position="974"/>
        <end position="989"/>
    </location>
</feature>
<feature type="transmembrane region" description="Helical" evidence="6">
    <location>
        <begin position="785"/>
        <end position="805"/>
    </location>
</feature>
<feature type="transmembrane region" description="Helical" evidence="6">
    <location>
        <begin position="650"/>
        <end position="673"/>
    </location>
</feature>
<feature type="region of interest" description="Disordered" evidence="5">
    <location>
        <begin position="883"/>
        <end position="907"/>
    </location>
</feature>
<comment type="subcellular location">
    <subcellularLocation>
        <location evidence="1">Membrane</location>
        <topology evidence="1">Multi-pass membrane protein</topology>
    </subcellularLocation>
</comment>
<reference evidence="8" key="1">
    <citation type="submission" date="2020-06" db="EMBL/GenBank/DDBJ databases">
        <authorList>
            <consortium name="Plant Systems Biology data submission"/>
        </authorList>
    </citation>
    <scope>NUCLEOTIDE SEQUENCE</scope>
    <source>
        <strain evidence="8">D6</strain>
    </source>
</reference>
<feature type="transmembrane region" description="Helical" evidence="6">
    <location>
        <begin position="603"/>
        <end position="624"/>
    </location>
</feature>
<feature type="transmembrane region" description="Helical" evidence="6">
    <location>
        <begin position="731"/>
        <end position="754"/>
    </location>
</feature>
<dbReference type="Proteomes" id="UP001153069">
    <property type="component" value="Unassembled WGS sequence"/>
</dbReference>
<feature type="transmembrane region" description="Helical" evidence="6">
    <location>
        <begin position="685"/>
        <end position="705"/>
    </location>
</feature>
<dbReference type="EMBL" id="CAICTM010002420">
    <property type="protein sequence ID" value="CAB9529192.1"/>
    <property type="molecule type" value="Genomic_DNA"/>
</dbReference>
<evidence type="ECO:0000256" key="5">
    <source>
        <dbReference type="SAM" id="MobiDB-lite"/>
    </source>
</evidence>
<dbReference type="PANTHER" id="PTHR23112:SF0">
    <property type="entry name" value="TRANSMEMBRANE PROTEIN 116"/>
    <property type="match status" value="1"/>
</dbReference>
<evidence type="ECO:0000313" key="9">
    <source>
        <dbReference type="Proteomes" id="UP001153069"/>
    </source>
</evidence>
<feature type="transmembrane region" description="Helical" evidence="6">
    <location>
        <begin position="570"/>
        <end position="591"/>
    </location>
</feature>
<evidence type="ECO:0000256" key="6">
    <source>
        <dbReference type="SAM" id="Phobius"/>
    </source>
</evidence>
<evidence type="ECO:0000256" key="2">
    <source>
        <dbReference type="ARBA" id="ARBA00022692"/>
    </source>
</evidence>
<comment type="caution">
    <text evidence="8">The sequence shown here is derived from an EMBL/GenBank/DDBJ whole genome shotgun (WGS) entry which is preliminary data.</text>
</comment>
<evidence type="ECO:0000256" key="1">
    <source>
        <dbReference type="ARBA" id="ARBA00004141"/>
    </source>
</evidence>
<accession>A0A9N8EVZ9</accession>
<keyword evidence="9" id="KW-1185">Reference proteome</keyword>
<feature type="region of interest" description="Disordered" evidence="5">
    <location>
        <begin position="957"/>
        <end position="1054"/>
    </location>
</feature>
<evidence type="ECO:0000256" key="3">
    <source>
        <dbReference type="ARBA" id="ARBA00022989"/>
    </source>
</evidence>
<dbReference type="GO" id="GO:0004930">
    <property type="term" value="F:G protein-coupled receptor activity"/>
    <property type="evidence" value="ECO:0007669"/>
    <property type="project" value="TreeGrafter"/>
</dbReference>
<dbReference type="GO" id="GO:0005886">
    <property type="term" value="C:plasma membrane"/>
    <property type="evidence" value="ECO:0007669"/>
    <property type="project" value="TreeGrafter"/>
</dbReference>
<evidence type="ECO:0000313" key="8">
    <source>
        <dbReference type="EMBL" id="CAB9529192.1"/>
    </source>
</evidence>
<dbReference type="CDD" id="cd00637">
    <property type="entry name" value="7tm_classA_rhodopsin-like"/>
    <property type="match status" value="1"/>
</dbReference>
<dbReference type="PANTHER" id="PTHR23112">
    <property type="entry name" value="G PROTEIN-COUPLED RECEPTOR 157-RELATED"/>
    <property type="match status" value="1"/>
</dbReference>
<dbReference type="GO" id="GO:0007189">
    <property type="term" value="P:adenylate cyclase-activating G protein-coupled receptor signaling pathway"/>
    <property type="evidence" value="ECO:0007669"/>
    <property type="project" value="TreeGrafter"/>
</dbReference>
<proteinExistence type="predicted"/>
<gene>
    <name evidence="8" type="ORF">SEMRO_2422_G327190.1</name>
</gene>
<evidence type="ECO:0000259" key="7">
    <source>
        <dbReference type="PROSITE" id="PS50262"/>
    </source>
</evidence>
<dbReference type="AlphaFoldDB" id="A0A9N8EVZ9"/>
<dbReference type="PROSITE" id="PS50262">
    <property type="entry name" value="G_PROTEIN_RECEP_F1_2"/>
    <property type="match status" value="1"/>
</dbReference>
<keyword evidence="2 6" id="KW-0812">Transmembrane</keyword>
<dbReference type="OrthoDB" id="44002at2759"/>
<keyword evidence="3 6" id="KW-1133">Transmembrane helix</keyword>
<evidence type="ECO:0000256" key="4">
    <source>
        <dbReference type="ARBA" id="ARBA00023136"/>
    </source>
</evidence>
<organism evidence="8 9">
    <name type="scientific">Seminavis robusta</name>
    <dbReference type="NCBI Taxonomy" id="568900"/>
    <lineage>
        <taxon>Eukaryota</taxon>
        <taxon>Sar</taxon>
        <taxon>Stramenopiles</taxon>
        <taxon>Ochrophyta</taxon>
        <taxon>Bacillariophyta</taxon>
        <taxon>Bacillariophyceae</taxon>
        <taxon>Bacillariophycidae</taxon>
        <taxon>Naviculales</taxon>
        <taxon>Naviculaceae</taxon>
        <taxon>Seminavis</taxon>
    </lineage>
</organism>